<keyword evidence="3" id="KW-0325">Glycoprotein</keyword>
<dbReference type="Proteomes" id="UP000288096">
    <property type="component" value="Unassembled WGS sequence"/>
</dbReference>
<organism evidence="6 7">
    <name type="scientific">Desulfonema ishimotonii</name>
    <dbReference type="NCBI Taxonomy" id="45657"/>
    <lineage>
        <taxon>Bacteria</taxon>
        <taxon>Pseudomonadati</taxon>
        <taxon>Thermodesulfobacteriota</taxon>
        <taxon>Desulfobacteria</taxon>
        <taxon>Desulfobacterales</taxon>
        <taxon>Desulfococcaceae</taxon>
        <taxon>Desulfonema</taxon>
    </lineage>
</organism>
<evidence type="ECO:0000256" key="2">
    <source>
        <dbReference type="ARBA" id="ARBA00022737"/>
    </source>
</evidence>
<keyword evidence="2" id="KW-0677">Repeat</keyword>
<dbReference type="Pfam" id="PF14312">
    <property type="entry name" value="FG-GAP_2"/>
    <property type="match status" value="7"/>
</dbReference>
<dbReference type="Gene3D" id="2.60.40.10">
    <property type="entry name" value="Immunoglobulins"/>
    <property type="match status" value="2"/>
</dbReference>
<dbReference type="Pfam" id="PF09136">
    <property type="entry name" value="Glucodextran_B"/>
    <property type="match status" value="1"/>
</dbReference>
<proteinExistence type="predicted"/>
<dbReference type="Pfam" id="PF19190">
    <property type="entry name" value="BACON_2"/>
    <property type="match status" value="1"/>
</dbReference>
<evidence type="ECO:0000313" key="6">
    <source>
        <dbReference type="EMBL" id="GBC62274.1"/>
    </source>
</evidence>
<dbReference type="OrthoDB" id="8481850at2"/>
<name>A0A401FZ82_9BACT</name>
<dbReference type="AlphaFoldDB" id="A0A401FZ82"/>
<feature type="chain" id="PRO_5019532872" description="BACON domain-containing protein" evidence="4">
    <location>
        <begin position="25"/>
        <end position="801"/>
    </location>
</feature>
<dbReference type="InterPro" id="IPR024361">
    <property type="entry name" value="BACON"/>
</dbReference>
<gene>
    <name evidence="6" type="ORF">DENIS_3243</name>
</gene>
<dbReference type="InterPro" id="IPR013517">
    <property type="entry name" value="FG-GAP"/>
</dbReference>
<feature type="signal peptide" evidence="4">
    <location>
        <begin position="1"/>
        <end position="24"/>
    </location>
</feature>
<reference evidence="7" key="2">
    <citation type="submission" date="2019-01" db="EMBL/GenBank/DDBJ databases">
        <title>Genome sequence of Desulfonema ishimotonii strain Tokyo 01.</title>
        <authorList>
            <person name="Fukui M."/>
        </authorList>
    </citation>
    <scope>NUCLEOTIDE SEQUENCE [LARGE SCALE GENOMIC DNA]</scope>
    <source>
        <strain evidence="7">Tokyo 01</strain>
    </source>
</reference>
<evidence type="ECO:0000256" key="4">
    <source>
        <dbReference type="SAM" id="SignalP"/>
    </source>
</evidence>
<dbReference type="EMBL" id="BEXT01000001">
    <property type="protein sequence ID" value="GBC62274.1"/>
    <property type="molecule type" value="Genomic_DNA"/>
</dbReference>
<comment type="caution">
    <text evidence="6">The sequence shown here is derived from an EMBL/GenBank/DDBJ whole genome shotgun (WGS) entry which is preliminary data.</text>
</comment>
<dbReference type="RefSeq" id="WP_124329461.1">
    <property type="nucleotide sequence ID" value="NZ_BEXT01000001.1"/>
</dbReference>
<evidence type="ECO:0000256" key="1">
    <source>
        <dbReference type="ARBA" id="ARBA00022729"/>
    </source>
</evidence>
<dbReference type="Gene3D" id="2.130.10.130">
    <property type="entry name" value="Integrin alpha, N-terminal"/>
    <property type="match status" value="3"/>
</dbReference>
<dbReference type="SUPFAM" id="SSF69318">
    <property type="entry name" value="Integrin alpha N-terminal domain"/>
    <property type="match status" value="1"/>
</dbReference>
<dbReference type="InterPro" id="IPR013783">
    <property type="entry name" value="Ig-like_fold"/>
</dbReference>
<accession>A0A401FZ82</accession>
<dbReference type="PANTHER" id="PTHR36220:SF1">
    <property type="entry name" value="GAMMA TUBULIN COMPLEX COMPONENT C-TERMINAL DOMAIN-CONTAINING PROTEIN"/>
    <property type="match status" value="1"/>
</dbReference>
<keyword evidence="1 4" id="KW-0732">Signal</keyword>
<dbReference type="SMART" id="SM00191">
    <property type="entry name" value="Int_alpha"/>
    <property type="match status" value="7"/>
</dbReference>
<evidence type="ECO:0000313" key="7">
    <source>
        <dbReference type="Proteomes" id="UP000288096"/>
    </source>
</evidence>
<reference evidence="7" key="1">
    <citation type="submission" date="2017-11" db="EMBL/GenBank/DDBJ databases">
        <authorList>
            <person name="Watanabe M."/>
            <person name="Kojima H."/>
        </authorList>
    </citation>
    <scope>NUCLEOTIDE SEQUENCE [LARGE SCALE GENOMIC DNA]</scope>
    <source>
        <strain evidence="7">Tokyo 01</strain>
    </source>
</reference>
<dbReference type="InterPro" id="IPR013519">
    <property type="entry name" value="Int_alpha_beta-p"/>
</dbReference>
<dbReference type="PANTHER" id="PTHR36220">
    <property type="entry name" value="UNNAMED PRODUCT"/>
    <property type="match status" value="1"/>
</dbReference>
<dbReference type="InterPro" id="IPR028994">
    <property type="entry name" value="Integrin_alpha_N"/>
</dbReference>
<sequence>MRRVFKAVPMIILALFLSNSEVLAFNPVETKVIADDDDDNPAYDYFGGSVSVSGDYVIIGAKCDEYIATYAGSAYIFHRSGTVWTQQAKLTASDGEQGDIFGSSVSVSGDYAIVGAYYDKDEDDPLNPYGSAYVFYRDGTAWTQQARLAPADRVRNGYFGGSVSVSGDYAIVGASNDDDNGTKSGSAYVFHRSGTDWTQQVKLTASDGGPEDRFGMSVCVSGDYAVVGSNYDDDNGTNSGSAYIFYRNGSVWEEQGKLIAGDNAEGDFFGRSVSVSGDYAIVGAPNDDDGGSSSGSAYIFHRDGTDWTQTCKLIADDSASGDLFGNSVSISGDYAIAGAYFGDDNGSMSGKAYVFFRNGDGTWTQQDKLTASDGAERDHFGNSVGIGGECVIAGAYYDDDNGTNSGSAYIYDISPKPEISVSPDRYETEVTSGSGTDETLVISNVGGEPLTWSSASGASEWLTLSPASGEIASGGSESVTLTFDAADLEAGAYSESVIISGNDPNHPTLEIPVTLTVSDSPVSVNITSLADGAEVVGNEIMITGTCTGSDGEGLGVTVNGTAAQVCGDSFFANRVMLTEGENTITVTARDEDGNTASSTITVTAAESESGISLTLFPESGIAPLETNLNADYSVPGTAADSSAECGGPAQPAITKVGLTEYDLIFDTPGLYTITYEITDTDGAEYTKDAMICVRDEAETDAFFRALWSEMRNALVAGNIETACGYFVSDRRDAYTQVFTALSAEQRNRIPAADRMELVGSSGGETRYSISMETEISGEVRTVGSWLIFRKDGDGFWRIGFF</sequence>
<feature type="domain" description="BACON" evidence="5">
    <location>
        <begin position="418"/>
        <end position="502"/>
    </location>
</feature>
<keyword evidence="7" id="KW-1185">Reference proteome</keyword>
<protein>
    <recommendedName>
        <fullName evidence="5">BACON domain-containing protein</fullName>
    </recommendedName>
</protein>
<evidence type="ECO:0000259" key="5">
    <source>
        <dbReference type="Pfam" id="PF19190"/>
    </source>
</evidence>
<evidence type="ECO:0000256" key="3">
    <source>
        <dbReference type="ARBA" id="ARBA00023180"/>
    </source>
</evidence>